<gene>
    <name evidence="4" type="ORF">V1264_001223</name>
</gene>
<proteinExistence type="predicted"/>
<dbReference type="Pfam" id="PF06743">
    <property type="entry name" value="FAST_1"/>
    <property type="match status" value="1"/>
</dbReference>
<organism evidence="4 5">
    <name type="scientific">Littorina saxatilis</name>
    <dbReference type="NCBI Taxonomy" id="31220"/>
    <lineage>
        <taxon>Eukaryota</taxon>
        <taxon>Metazoa</taxon>
        <taxon>Spiralia</taxon>
        <taxon>Lophotrochozoa</taxon>
        <taxon>Mollusca</taxon>
        <taxon>Gastropoda</taxon>
        <taxon>Caenogastropoda</taxon>
        <taxon>Littorinimorpha</taxon>
        <taxon>Littorinoidea</taxon>
        <taxon>Littorinidae</taxon>
        <taxon>Littorina</taxon>
    </lineage>
</organism>
<dbReference type="GO" id="GO:0044528">
    <property type="term" value="P:regulation of mitochondrial mRNA stability"/>
    <property type="evidence" value="ECO:0007669"/>
    <property type="project" value="InterPro"/>
</dbReference>
<dbReference type="AlphaFoldDB" id="A0AAN9GPG2"/>
<dbReference type="PANTHER" id="PTHR21228:SF40">
    <property type="entry name" value="LD45607P"/>
    <property type="match status" value="1"/>
</dbReference>
<accession>A0AAN9GPG2</accession>
<evidence type="ECO:0000259" key="3">
    <source>
        <dbReference type="SMART" id="SM00952"/>
    </source>
</evidence>
<dbReference type="PANTHER" id="PTHR21228">
    <property type="entry name" value="FAST LEU-RICH DOMAIN-CONTAINING"/>
    <property type="match status" value="1"/>
</dbReference>
<evidence type="ECO:0000313" key="4">
    <source>
        <dbReference type="EMBL" id="KAK7115336.1"/>
    </source>
</evidence>
<dbReference type="EMBL" id="JBAMIC010000001">
    <property type="protein sequence ID" value="KAK7115336.1"/>
    <property type="molecule type" value="Genomic_DNA"/>
</dbReference>
<dbReference type="InterPro" id="IPR050870">
    <property type="entry name" value="FAST_kinase"/>
</dbReference>
<keyword evidence="2" id="KW-0496">Mitochondrion</keyword>
<dbReference type="SMART" id="SM00952">
    <property type="entry name" value="RAP"/>
    <property type="match status" value="1"/>
</dbReference>
<name>A0AAN9GPG2_9CAEN</name>
<protein>
    <recommendedName>
        <fullName evidence="3">RAP domain-containing protein</fullName>
    </recommendedName>
</protein>
<dbReference type="GO" id="GO:0000963">
    <property type="term" value="P:mitochondrial RNA processing"/>
    <property type="evidence" value="ECO:0007669"/>
    <property type="project" value="TreeGrafter"/>
</dbReference>
<dbReference type="InterPro" id="IPR013584">
    <property type="entry name" value="RAP"/>
</dbReference>
<dbReference type="Proteomes" id="UP001374579">
    <property type="component" value="Unassembled WGS sequence"/>
</dbReference>
<dbReference type="GO" id="GO:0035770">
    <property type="term" value="C:ribonucleoprotein granule"/>
    <property type="evidence" value="ECO:0007669"/>
    <property type="project" value="TreeGrafter"/>
</dbReference>
<dbReference type="GO" id="GO:0005759">
    <property type="term" value="C:mitochondrial matrix"/>
    <property type="evidence" value="ECO:0007669"/>
    <property type="project" value="TreeGrafter"/>
</dbReference>
<dbReference type="InterPro" id="IPR010622">
    <property type="entry name" value="FAST_Leu-rich"/>
</dbReference>
<dbReference type="Pfam" id="PF08368">
    <property type="entry name" value="FAST_2"/>
    <property type="match status" value="1"/>
</dbReference>
<dbReference type="InterPro" id="IPR013579">
    <property type="entry name" value="FAST_2"/>
</dbReference>
<evidence type="ECO:0000256" key="1">
    <source>
        <dbReference type="ARBA" id="ARBA00004173"/>
    </source>
</evidence>
<feature type="domain" description="RAP" evidence="3">
    <location>
        <begin position="576"/>
        <end position="636"/>
    </location>
</feature>
<comment type="subcellular location">
    <subcellularLocation>
        <location evidence="1">Mitochondrion</location>
    </subcellularLocation>
</comment>
<comment type="caution">
    <text evidence="4">The sequence shown here is derived from an EMBL/GenBank/DDBJ whole genome shotgun (WGS) entry which is preliminary data.</text>
</comment>
<keyword evidence="5" id="KW-1185">Reference proteome</keyword>
<reference evidence="4 5" key="1">
    <citation type="submission" date="2024-02" db="EMBL/GenBank/DDBJ databases">
        <title>Chromosome-scale genome assembly of the rough periwinkle Littorina saxatilis.</title>
        <authorList>
            <person name="De Jode A."/>
            <person name="Faria R."/>
            <person name="Formenti G."/>
            <person name="Sims Y."/>
            <person name="Smith T.P."/>
            <person name="Tracey A."/>
            <person name="Wood J.M.D."/>
            <person name="Zagrodzka Z.B."/>
            <person name="Johannesson K."/>
            <person name="Butlin R.K."/>
            <person name="Leder E.H."/>
        </authorList>
    </citation>
    <scope>NUCLEOTIDE SEQUENCE [LARGE SCALE GENOMIC DNA]</scope>
    <source>
        <strain evidence="4">Snail1</strain>
        <tissue evidence="4">Muscle</tissue>
    </source>
</reference>
<sequence length="648" mass="73657">MLRSFQLICKAPSLVCPRCQRFTFPHKFIGLIIPNSHYSAAKLPAKKSHAADFQLRQGFERRQLKSYDPIRPVSDILLQSLNRRHADSFAVPAGNPSFSLATPLAEVSTTDLVCAIYTPPTDEVAKTAHLKDIEQLLVKRLYRMSLALMLQACHGFYIQGFTFRQFLSQMFGVIDEMFDELTPSPGEVSQLFLYIFIHGNAPAMLFHKVEEYLLTNLDKFHVNDLGVICVGFFRGNSRLSSQDLLDAIAKKLLRDLESLEPFLLLDFVKMFRHASYIKASFYEQLGDQLVQSKFLSNYNTINPIMHIAFTFASIPVNHTQLFEGLFSRAEKILTQQRNIRTKDISKFVWACGTLQFQPEGWETRYKQLMECFEARHNSRNFPESLAELLMGLVYLAVFPERLLQECLSPEIANRLLQSGSDKEKSIQLLLLNETVKMECPDYKGCLLSEDHLTVLMQHPSVSRDLETELQTRTGLLAVLTSLEHCLGSEKVHCCYPLLHFKTAVIELQHCTEHGFISFTSPAARQLAQSAWLRREFTQRAITDQLYSALTKPQPANVALEQPVNNPVPSFVTRLAILVSSNSQYALNDNTHMLGHLRTMKRQLGKAGYTVLQISPTDALQLELASHEERCRFLSQRLSSALQADIMLS</sequence>
<evidence type="ECO:0000256" key="2">
    <source>
        <dbReference type="ARBA" id="ARBA00023128"/>
    </source>
</evidence>
<evidence type="ECO:0000313" key="5">
    <source>
        <dbReference type="Proteomes" id="UP001374579"/>
    </source>
</evidence>
<dbReference type="GO" id="GO:0003723">
    <property type="term" value="F:RNA binding"/>
    <property type="evidence" value="ECO:0007669"/>
    <property type="project" value="TreeGrafter"/>
</dbReference>